<keyword evidence="3" id="KW-0547">Nucleotide-binding</keyword>
<keyword evidence="7" id="KW-1185">Reference proteome</keyword>
<dbReference type="GO" id="GO:0005524">
    <property type="term" value="F:ATP binding"/>
    <property type="evidence" value="ECO:0007669"/>
    <property type="project" value="UniProtKB-KW"/>
</dbReference>
<comment type="similarity">
    <text evidence="1">Belongs to the ABC transporter superfamily.</text>
</comment>
<evidence type="ECO:0000313" key="6">
    <source>
        <dbReference type="EMBL" id="MFD2141646.1"/>
    </source>
</evidence>
<feature type="domain" description="ABC transporter" evidence="5">
    <location>
        <begin position="4"/>
        <end position="238"/>
    </location>
</feature>
<evidence type="ECO:0000259" key="5">
    <source>
        <dbReference type="PROSITE" id="PS50893"/>
    </source>
</evidence>
<evidence type="ECO:0000313" key="7">
    <source>
        <dbReference type="Proteomes" id="UP001597299"/>
    </source>
</evidence>
<dbReference type="InterPro" id="IPR017871">
    <property type="entry name" value="ABC_transporter-like_CS"/>
</dbReference>
<gene>
    <name evidence="6" type="ORF">ACFSNC_14635</name>
</gene>
<dbReference type="PANTHER" id="PTHR42781:SF4">
    <property type="entry name" value="SPERMIDINE_PUTRESCINE IMPORT ATP-BINDING PROTEIN POTA"/>
    <property type="match status" value="1"/>
</dbReference>
<dbReference type="Pfam" id="PF00005">
    <property type="entry name" value="ABC_tran"/>
    <property type="match status" value="1"/>
</dbReference>
<name>A0ABW4YZ24_9HYPH</name>
<dbReference type="PROSITE" id="PS00211">
    <property type="entry name" value="ABC_TRANSPORTER_1"/>
    <property type="match status" value="1"/>
</dbReference>
<evidence type="ECO:0000256" key="2">
    <source>
        <dbReference type="ARBA" id="ARBA00022448"/>
    </source>
</evidence>
<keyword evidence="2" id="KW-0813">Transport</keyword>
<keyword evidence="4 6" id="KW-0067">ATP-binding</keyword>
<evidence type="ECO:0000256" key="1">
    <source>
        <dbReference type="ARBA" id="ARBA00005417"/>
    </source>
</evidence>
<dbReference type="EMBL" id="JBHUHD010000001">
    <property type="protein sequence ID" value="MFD2141646.1"/>
    <property type="molecule type" value="Genomic_DNA"/>
</dbReference>
<dbReference type="InterPro" id="IPR027417">
    <property type="entry name" value="P-loop_NTPase"/>
</dbReference>
<protein>
    <submittedName>
        <fullName evidence="6">ABC transporter ATP-binding protein</fullName>
    </submittedName>
</protein>
<reference evidence="7" key="1">
    <citation type="journal article" date="2019" name="Int. J. Syst. Evol. Microbiol.">
        <title>The Global Catalogue of Microorganisms (GCM) 10K type strain sequencing project: providing services to taxonomists for standard genome sequencing and annotation.</title>
        <authorList>
            <consortium name="The Broad Institute Genomics Platform"/>
            <consortium name="The Broad Institute Genome Sequencing Center for Infectious Disease"/>
            <person name="Wu L."/>
            <person name="Ma J."/>
        </authorList>
    </citation>
    <scope>NUCLEOTIDE SEQUENCE [LARGE SCALE GENOMIC DNA]</scope>
    <source>
        <strain evidence="7">CCM 7435</strain>
    </source>
</reference>
<dbReference type="InterPro" id="IPR050093">
    <property type="entry name" value="ABC_SmlMolc_Importer"/>
</dbReference>
<dbReference type="Gene3D" id="3.40.50.300">
    <property type="entry name" value="P-loop containing nucleotide triphosphate hydrolases"/>
    <property type="match status" value="1"/>
</dbReference>
<accession>A0ABW4YZ24</accession>
<evidence type="ECO:0000256" key="3">
    <source>
        <dbReference type="ARBA" id="ARBA00022741"/>
    </source>
</evidence>
<comment type="caution">
    <text evidence="6">The sequence shown here is derived from an EMBL/GenBank/DDBJ whole genome shotgun (WGS) entry which is preliminary data.</text>
</comment>
<dbReference type="RefSeq" id="WP_213352673.1">
    <property type="nucleotide sequence ID" value="NZ_JAHBGB010000027.1"/>
</dbReference>
<dbReference type="PANTHER" id="PTHR42781">
    <property type="entry name" value="SPERMIDINE/PUTRESCINE IMPORT ATP-BINDING PROTEIN POTA"/>
    <property type="match status" value="1"/>
</dbReference>
<proteinExistence type="inferred from homology"/>
<dbReference type="SMART" id="SM00382">
    <property type="entry name" value="AAA"/>
    <property type="match status" value="1"/>
</dbReference>
<dbReference type="Proteomes" id="UP001597299">
    <property type="component" value="Unassembled WGS sequence"/>
</dbReference>
<sequence>MPQLTARNLSKTFDGVRAVDAVSFVIPDGAFLALLGPSGCGKTTLLRIIAGLEAPDGGELHFDDLAVAGPHGVLPPEARRLGMVFQSYALWPHMSVRGNIEFGLKVQKLPAAERRRRIEEVLEVVGLVGHAERRPHELSGGQRQRVALARSLALRPRLILLDEPLANLDAHLREAMLAEFRRIHSMTGATFVFVTHDQEEAMAVATRVAVMKSGRLEQLGTPEDLYRRPQTESVARFIGRGRTLPVEVLAERDGLCTVDLAGTVLKVAGRAPAGPGWLCFHASDLARVPQRGHLAGEVVNQIFQNGIYTTELVPLGIDVETLSLALPERLAPGTRVEVQLSGGWVIPRMPSATPALAGAAAGGRQAGANVMEP</sequence>
<dbReference type="PROSITE" id="PS50893">
    <property type="entry name" value="ABC_TRANSPORTER_2"/>
    <property type="match status" value="1"/>
</dbReference>
<dbReference type="InterPro" id="IPR003593">
    <property type="entry name" value="AAA+_ATPase"/>
</dbReference>
<evidence type="ECO:0000256" key="4">
    <source>
        <dbReference type="ARBA" id="ARBA00022840"/>
    </source>
</evidence>
<dbReference type="InterPro" id="IPR003439">
    <property type="entry name" value="ABC_transporter-like_ATP-bd"/>
</dbReference>
<organism evidence="6 7">
    <name type="scientific">Ancylobacter oerskovii</name>
    <dbReference type="NCBI Taxonomy" id="459519"/>
    <lineage>
        <taxon>Bacteria</taxon>
        <taxon>Pseudomonadati</taxon>
        <taxon>Pseudomonadota</taxon>
        <taxon>Alphaproteobacteria</taxon>
        <taxon>Hyphomicrobiales</taxon>
        <taxon>Xanthobacteraceae</taxon>
        <taxon>Ancylobacter</taxon>
    </lineage>
</organism>
<dbReference type="SUPFAM" id="SSF52540">
    <property type="entry name" value="P-loop containing nucleoside triphosphate hydrolases"/>
    <property type="match status" value="1"/>
</dbReference>